<dbReference type="NCBIfam" id="NF002958">
    <property type="entry name" value="PRK03620.1"/>
    <property type="match status" value="1"/>
</dbReference>
<dbReference type="Pfam" id="PF00701">
    <property type="entry name" value="DHDPS"/>
    <property type="match status" value="1"/>
</dbReference>
<dbReference type="OrthoDB" id="8995637at2"/>
<feature type="active site" description="Proton donor/acceptor" evidence="7">
    <location>
        <position position="143"/>
    </location>
</feature>
<dbReference type="EC" id="4.2.1.41" evidence="5"/>
<gene>
    <name evidence="9" type="ORF">CAL15_04365</name>
</gene>
<evidence type="ECO:0000256" key="5">
    <source>
        <dbReference type="HAMAP-Rule" id="MF_00694"/>
    </source>
</evidence>
<evidence type="ECO:0000313" key="10">
    <source>
        <dbReference type="Proteomes" id="UP000194161"/>
    </source>
</evidence>
<name>A0A1W6Z8V1_9BORD</name>
<evidence type="ECO:0000256" key="4">
    <source>
        <dbReference type="ARBA" id="ARBA00023239"/>
    </source>
</evidence>
<keyword evidence="10" id="KW-1185">Reference proteome</keyword>
<dbReference type="KEGG" id="bgm:CAL15_04365"/>
<dbReference type="PIRSF" id="PIRSF001365">
    <property type="entry name" value="DHDPS"/>
    <property type="match status" value="1"/>
</dbReference>
<reference evidence="9 10" key="1">
    <citation type="submission" date="2017-05" db="EMBL/GenBank/DDBJ databases">
        <title>Complete and WGS of Bordetella genogroups.</title>
        <authorList>
            <person name="Spilker T."/>
            <person name="LiPuma J."/>
        </authorList>
    </citation>
    <scope>NUCLEOTIDE SEQUENCE [LARGE SCALE GENOMIC DNA]</scope>
    <source>
        <strain evidence="9 10">AU7206</strain>
    </source>
</reference>
<evidence type="ECO:0000256" key="8">
    <source>
        <dbReference type="PIRSR" id="PIRSR001365-2"/>
    </source>
</evidence>
<evidence type="ECO:0000256" key="7">
    <source>
        <dbReference type="PIRSR" id="PIRSR001365-1"/>
    </source>
</evidence>
<comment type="pathway">
    <text evidence="2 5">Carbohydrate acid metabolism; D-glucarate degradation; 2,5-dioxopentanoate from D-glucarate: step 2/2.</text>
</comment>
<comment type="catalytic activity">
    <reaction evidence="1 5">
        <text>5-dehydro-4-deoxy-D-glucarate + H(+) = 2,5-dioxopentanoate + CO2 + H2O</text>
        <dbReference type="Rhea" id="RHEA:24608"/>
        <dbReference type="ChEBI" id="CHEBI:15377"/>
        <dbReference type="ChEBI" id="CHEBI:15378"/>
        <dbReference type="ChEBI" id="CHEBI:16526"/>
        <dbReference type="ChEBI" id="CHEBI:42819"/>
        <dbReference type="ChEBI" id="CHEBI:58136"/>
        <dbReference type="EC" id="4.2.1.41"/>
    </reaction>
</comment>
<organism evidence="9 10">
    <name type="scientific">Bordetella genomosp. 13</name>
    <dbReference type="NCBI Taxonomy" id="463040"/>
    <lineage>
        <taxon>Bacteria</taxon>
        <taxon>Pseudomonadati</taxon>
        <taxon>Pseudomonadota</taxon>
        <taxon>Betaproteobacteria</taxon>
        <taxon>Burkholderiales</taxon>
        <taxon>Alcaligenaceae</taxon>
        <taxon>Bordetella</taxon>
    </lineage>
</organism>
<feature type="active site" description="Schiff-base intermediate with substrate" evidence="7">
    <location>
        <position position="169"/>
    </location>
</feature>
<proteinExistence type="inferred from homology"/>
<dbReference type="HAMAP" id="MF_00694">
    <property type="entry name" value="KDGDH"/>
    <property type="match status" value="1"/>
</dbReference>
<dbReference type="InterPro" id="IPR013785">
    <property type="entry name" value="Aldolase_TIM"/>
</dbReference>
<dbReference type="NCBIfam" id="TIGR03249">
    <property type="entry name" value="KdgD"/>
    <property type="match status" value="1"/>
</dbReference>
<dbReference type="CDD" id="cd00951">
    <property type="entry name" value="KDGDH"/>
    <property type="match status" value="1"/>
</dbReference>
<dbReference type="GO" id="GO:0008840">
    <property type="term" value="F:4-hydroxy-tetrahydrodipicolinate synthase activity"/>
    <property type="evidence" value="ECO:0007669"/>
    <property type="project" value="TreeGrafter"/>
</dbReference>
<comment type="similarity">
    <text evidence="3 5 6">Belongs to the DapA family.</text>
</comment>
<evidence type="ECO:0000313" key="9">
    <source>
        <dbReference type="EMBL" id="ARP93682.1"/>
    </source>
</evidence>
<dbReference type="PANTHER" id="PTHR12128:SF19">
    <property type="entry name" value="5-DEHYDRO-4-DEOXYGLUCARATE DEHYDRATASE 2-RELATED"/>
    <property type="match status" value="1"/>
</dbReference>
<dbReference type="STRING" id="463040.CAL15_04365"/>
<evidence type="ECO:0000256" key="6">
    <source>
        <dbReference type="PIRNR" id="PIRNR001365"/>
    </source>
</evidence>
<dbReference type="GO" id="GO:0042838">
    <property type="term" value="P:D-glucarate catabolic process"/>
    <property type="evidence" value="ECO:0007669"/>
    <property type="project" value="UniProtKB-UniRule"/>
</dbReference>
<keyword evidence="4 5" id="KW-0456">Lyase</keyword>
<dbReference type="EMBL" id="CP021111">
    <property type="protein sequence ID" value="ARP93682.1"/>
    <property type="molecule type" value="Genomic_DNA"/>
</dbReference>
<dbReference type="AlphaFoldDB" id="A0A1W6Z8V1"/>
<dbReference type="RefSeq" id="WP_086077459.1">
    <property type="nucleotide sequence ID" value="NZ_CP021111.1"/>
</dbReference>
<dbReference type="SUPFAM" id="SSF51569">
    <property type="entry name" value="Aldolase"/>
    <property type="match status" value="1"/>
</dbReference>
<protein>
    <recommendedName>
        <fullName evidence="5">Probable 5-dehydro-4-deoxyglucarate dehydratase</fullName>
        <ecNumber evidence="5">4.2.1.41</ecNumber>
    </recommendedName>
    <alternativeName>
        <fullName evidence="5">5-keto-4-deoxy-glucarate dehydratase</fullName>
        <shortName evidence="5">KDGDH</shortName>
    </alternativeName>
</protein>
<dbReference type="PANTHER" id="PTHR12128">
    <property type="entry name" value="DIHYDRODIPICOLINATE SYNTHASE"/>
    <property type="match status" value="1"/>
</dbReference>
<sequence length="309" mass="33519">MYFDHAELKHRLGNGLLSFPVTDFKADGSFNEATYRGRLQWLQPFGASVLFAAGGTGEFFSIEQDEYAQVVRAATDECRKETPIVAGVGQGTRAAIGYARAAEENGASGILLMPHYLTEASQDGIAAHIEAVCRSTKLGVVVYNRAQSQVNADTLARLVERCPNLIGFKDGVGNIELMMSIYHRLGDRLVYLGGLPTAEIFAPAYLAMGVNTYSSAVFNFIPKTALRFYEACRASDTATIKDLLNRFYFPLIALRNRKAGYAVSMIKAGATLVGHTAGPVRSPLTELNDAEVQILADLIRAVEPEALKG</sequence>
<dbReference type="GO" id="GO:0047448">
    <property type="term" value="F:5-dehydro-4-deoxyglucarate dehydratase activity"/>
    <property type="evidence" value="ECO:0007669"/>
    <property type="project" value="UniProtKB-UniRule"/>
</dbReference>
<dbReference type="Gene3D" id="3.20.20.70">
    <property type="entry name" value="Aldolase class I"/>
    <property type="match status" value="1"/>
</dbReference>
<dbReference type="Proteomes" id="UP000194161">
    <property type="component" value="Chromosome"/>
</dbReference>
<dbReference type="InterPro" id="IPR002220">
    <property type="entry name" value="DapA-like"/>
</dbReference>
<evidence type="ECO:0000256" key="1">
    <source>
        <dbReference type="ARBA" id="ARBA00001446"/>
    </source>
</evidence>
<feature type="binding site" evidence="8">
    <location>
        <position position="56"/>
    </location>
    <ligand>
        <name>pyruvate</name>
        <dbReference type="ChEBI" id="CHEBI:15361"/>
    </ligand>
</feature>
<dbReference type="SMART" id="SM01130">
    <property type="entry name" value="DHDPS"/>
    <property type="match status" value="1"/>
</dbReference>
<evidence type="ECO:0000256" key="2">
    <source>
        <dbReference type="ARBA" id="ARBA00004983"/>
    </source>
</evidence>
<dbReference type="InterPro" id="IPR017655">
    <property type="entry name" value="Dehydro-deoxyglucarate_dehyd"/>
</dbReference>
<dbReference type="UniPathway" id="UPA00564">
    <property type="reaction ID" value="UER00628"/>
</dbReference>
<accession>A0A1W6Z8V1</accession>
<evidence type="ECO:0000256" key="3">
    <source>
        <dbReference type="ARBA" id="ARBA00007592"/>
    </source>
</evidence>